<sequence>MDTGDDSSDLSSLESLSPAPSEDELELEMDIDAGTEEPSSDGDGATTTKTKKKKSLGILKFFPKASELPAREPSPPPRKRSPSPPHEYVLADNPDIAFIVMFRSRFNDAFPKSLPHFGPQELERDVVTTVPGDRVEHFLCALLGLLLNRKQDVKPGHYGRALEDAISSHKSQWAKSWGEKNPLSGGTTFNSMDPTERLTLLRTLILWALASSEIVKGLIQVSYKQNRHEDDLNQPRAVQAWGSDGDKRRYFLIEGQDDTNFRVYRESNPQATHRTWWSVAGSIEELKELSQKLETKDGGPKAKKFSQKIMAVVPRFEAGEEKRKRRDYRQAQKERFKRPEPGFSMYEGRTRGKRVKYTYSDDEDMTFSDSTNRRSARNTGTTTPADTGPLTTQSGRHVRAPTRLNVTTGDSAPGSVQGDTDMEQESEARPRRSATSNGRESQSQHDGSSESDEESEAEFGDDEEDADAHVPEDSEEEDEFDDDEAMVADDLEDGHPRSLVVKLSVTPPKLRTALAPLDQATNIQPPQMTTSGGKEYTGTRVEEMPDAPEAVTDPSSVPSKLEARPGEQNGTREKQATPEPTAVLTEKTGIPSGTPTTALAFRGSPDKTHATPAEVSIQD</sequence>
<proteinExistence type="predicted"/>
<organism evidence="1 2">
    <name type="scientific">Trichothecium roseum</name>
    <dbReference type="NCBI Taxonomy" id="47278"/>
    <lineage>
        <taxon>Eukaryota</taxon>
        <taxon>Fungi</taxon>
        <taxon>Dikarya</taxon>
        <taxon>Ascomycota</taxon>
        <taxon>Pezizomycotina</taxon>
        <taxon>Sordariomycetes</taxon>
        <taxon>Hypocreomycetidae</taxon>
        <taxon>Hypocreales</taxon>
        <taxon>Hypocreales incertae sedis</taxon>
        <taxon>Trichothecium</taxon>
    </lineage>
</organism>
<accession>A0ACC0VET9</accession>
<keyword evidence="2" id="KW-1185">Reference proteome</keyword>
<name>A0ACC0VET9_9HYPO</name>
<dbReference type="EMBL" id="CM047940">
    <property type="protein sequence ID" value="KAI9904976.1"/>
    <property type="molecule type" value="Genomic_DNA"/>
</dbReference>
<evidence type="ECO:0000313" key="2">
    <source>
        <dbReference type="Proteomes" id="UP001163324"/>
    </source>
</evidence>
<protein>
    <submittedName>
        <fullName evidence="1">Uncharacterized protein</fullName>
    </submittedName>
</protein>
<reference evidence="1" key="1">
    <citation type="submission" date="2022-10" db="EMBL/GenBank/DDBJ databases">
        <title>Complete Genome of Trichothecium roseum strain YXFP-22015, a Plant Pathogen Isolated from Citrus.</title>
        <authorList>
            <person name="Wang Y."/>
            <person name="Zhu L."/>
        </authorList>
    </citation>
    <scope>NUCLEOTIDE SEQUENCE</scope>
    <source>
        <strain evidence="1">YXFP-22015</strain>
    </source>
</reference>
<dbReference type="Proteomes" id="UP001163324">
    <property type="component" value="Chromosome 1"/>
</dbReference>
<evidence type="ECO:0000313" key="1">
    <source>
        <dbReference type="EMBL" id="KAI9904976.1"/>
    </source>
</evidence>
<comment type="caution">
    <text evidence="1">The sequence shown here is derived from an EMBL/GenBank/DDBJ whole genome shotgun (WGS) entry which is preliminary data.</text>
</comment>
<gene>
    <name evidence="1" type="ORF">N3K66_001505</name>
</gene>